<dbReference type="InterPro" id="IPR002557">
    <property type="entry name" value="Chitin-bd_dom"/>
</dbReference>
<keyword evidence="5" id="KW-0325">Glycoprotein</keyword>
<dbReference type="GO" id="GO:0008061">
    <property type="term" value="F:chitin binding"/>
    <property type="evidence" value="ECO:0007669"/>
    <property type="project" value="UniProtKB-KW"/>
</dbReference>
<dbReference type="Gene3D" id="2.170.140.10">
    <property type="entry name" value="Chitin binding domain"/>
    <property type="match status" value="1"/>
</dbReference>
<keyword evidence="2 7" id="KW-0732">Signal</keyword>
<feature type="signal peptide" evidence="7">
    <location>
        <begin position="1"/>
        <end position="15"/>
    </location>
</feature>
<dbReference type="InterPro" id="IPR036508">
    <property type="entry name" value="Chitin-bd_dom_sf"/>
</dbReference>
<protein>
    <submittedName>
        <fullName evidence="9">Chondroitin proteoglycan-2</fullName>
    </submittedName>
</protein>
<keyword evidence="1" id="KW-0147">Chitin-binding</keyword>
<dbReference type="AlphaFoldDB" id="A0A0A1WGU6"/>
<evidence type="ECO:0000259" key="8">
    <source>
        <dbReference type="SMART" id="SM00494"/>
    </source>
</evidence>
<dbReference type="Gene3D" id="3.20.20.80">
    <property type="entry name" value="Glycosidases"/>
    <property type="match status" value="2"/>
</dbReference>
<dbReference type="InterPro" id="IPR051940">
    <property type="entry name" value="Chitin_bind-dev_reg"/>
</dbReference>
<evidence type="ECO:0000256" key="4">
    <source>
        <dbReference type="ARBA" id="ARBA00023157"/>
    </source>
</evidence>
<reference evidence="9" key="1">
    <citation type="submission" date="2014-11" db="EMBL/GenBank/DDBJ databases">
        <authorList>
            <person name="Geib S."/>
        </authorList>
    </citation>
    <scope>NUCLEOTIDE SEQUENCE</scope>
</reference>
<dbReference type="Pfam" id="PF01607">
    <property type="entry name" value="CBM_14"/>
    <property type="match status" value="3"/>
</dbReference>
<name>A0A0A1WGU6_ZEUCU</name>
<dbReference type="EMBL" id="GBXI01016577">
    <property type="protein sequence ID" value="JAC97714.1"/>
    <property type="molecule type" value="Transcribed_RNA"/>
</dbReference>
<evidence type="ECO:0000256" key="6">
    <source>
        <dbReference type="SAM" id="MobiDB-lite"/>
    </source>
</evidence>
<evidence type="ECO:0000313" key="9">
    <source>
        <dbReference type="EMBL" id="JAC97714.1"/>
    </source>
</evidence>
<dbReference type="SUPFAM" id="SSF57625">
    <property type="entry name" value="Invertebrate chitin-binding proteins"/>
    <property type="match status" value="3"/>
</dbReference>
<feature type="region of interest" description="Disordered" evidence="6">
    <location>
        <begin position="178"/>
        <end position="231"/>
    </location>
</feature>
<feature type="chain" id="PRO_5011977520" evidence="7">
    <location>
        <begin position="16"/>
        <end position="290"/>
    </location>
</feature>
<feature type="domain" description="Chitin-binding type-2" evidence="8">
    <location>
        <begin position="122"/>
        <end position="174"/>
    </location>
</feature>
<gene>
    <name evidence="9" type="primary">cpg-2_5</name>
    <name evidence="9" type="ORF">g.6561</name>
</gene>
<feature type="domain" description="Chitin-binding type-2" evidence="8">
    <location>
        <begin position="239"/>
        <end position="290"/>
    </location>
</feature>
<evidence type="ECO:0000256" key="1">
    <source>
        <dbReference type="ARBA" id="ARBA00022669"/>
    </source>
</evidence>
<feature type="compositionally biased region" description="Low complexity" evidence="6">
    <location>
        <begin position="186"/>
        <end position="228"/>
    </location>
</feature>
<proteinExistence type="predicted"/>
<keyword evidence="4" id="KW-1015">Disulfide bond</keyword>
<organism evidence="9">
    <name type="scientific">Zeugodacus cucurbitae</name>
    <name type="common">Melon fruit fly</name>
    <name type="synonym">Bactrocera cucurbitae</name>
    <dbReference type="NCBI Taxonomy" id="28588"/>
    <lineage>
        <taxon>Eukaryota</taxon>
        <taxon>Metazoa</taxon>
        <taxon>Ecdysozoa</taxon>
        <taxon>Arthropoda</taxon>
        <taxon>Hexapoda</taxon>
        <taxon>Insecta</taxon>
        <taxon>Pterygota</taxon>
        <taxon>Neoptera</taxon>
        <taxon>Endopterygota</taxon>
        <taxon>Diptera</taxon>
        <taxon>Brachycera</taxon>
        <taxon>Muscomorpha</taxon>
        <taxon>Tephritoidea</taxon>
        <taxon>Tephritidae</taxon>
        <taxon>Zeugodacus</taxon>
        <taxon>Zeugodacus</taxon>
    </lineage>
</organism>
<feature type="domain" description="Chitin-binding type-2" evidence="8">
    <location>
        <begin position="55"/>
        <end position="105"/>
    </location>
</feature>
<accession>A0A0A1WGU6</accession>
<evidence type="ECO:0000256" key="3">
    <source>
        <dbReference type="ARBA" id="ARBA00022737"/>
    </source>
</evidence>
<reference evidence="9" key="2">
    <citation type="journal article" date="2015" name="Gigascience">
        <title>Reconstructing a comprehensive transcriptome assembly of a white-pupal translocated strain of the pest fruit fly Bactrocera cucurbitae.</title>
        <authorList>
            <person name="Sim S.B."/>
            <person name="Calla B."/>
            <person name="Hall B."/>
            <person name="DeRego T."/>
            <person name="Geib S.M."/>
        </authorList>
    </citation>
    <scope>NUCLEOTIDE SEQUENCE</scope>
</reference>
<evidence type="ECO:0000256" key="7">
    <source>
        <dbReference type="SAM" id="SignalP"/>
    </source>
</evidence>
<evidence type="ECO:0000256" key="5">
    <source>
        <dbReference type="ARBA" id="ARBA00023180"/>
    </source>
</evidence>
<dbReference type="SMART" id="SM00494">
    <property type="entry name" value="ChtBD2"/>
    <property type="match status" value="3"/>
</dbReference>
<dbReference type="GO" id="GO:0005576">
    <property type="term" value="C:extracellular region"/>
    <property type="evidence" value="ECO:0007669"/>
    <property type="project" value="InterPro"/>
</dbReference>
<dbReference type="PANTHER" id="PTHR23301">
    <property type="entry name" value="CHITIN BINDING PERITROPHIN-A"/>
    <property type="match status" value="1"/>
</dbReference>
<sequence length="290" mass="30057">MQNVIFGVLLCAVYANGINVIYDLEGDIRQPQSTLTQQISGPFTGPSGTTCNNKGICENQPDGAMFSDPGSNGYIVCQCECAITRPCPSGLVFNPVINACDWPIVNSSPATGPSGTTCNNKGVCENQPDGALFPDFGSNGYIVCQCECEIPMSCPSGLVFNPVINSCDWPLANTDAPGTSSSASDITTKGTPSTPTSTPKYTTSSPSPSTPSDITTKSTPTTSKIPATGPSGTTCNNKGICENQPDGALFPDSGSNGYIVCQCECGISRPCPLGLVFNPTLSVCDWPTSN</sequence>
<evidence type="ECO:0000256" key="2">
    <source>
        <dbReference type="ARBA" id="ARBA00022729"/>
    </source>
</evidence>
<dbReference type="PANTHER" id="PTHR23301:SF0">
    <property type="entry name" value="CHITIN-BINDING TYPE-2 DOMAIN-CONTAINING PROTEIN-RELATED"/>
    <property type="match status" value="1"/>
</dbReference>
<keyword evidence="3" id="KW-0677">Repeat</keyword>